<name>A0A8J2I7U7_9PLEO</name>
<evidence type="ECO:0000256" key="2">
    <source>
        <dbReference type="SAM" id="MobiDB-lite"/>
    </source>
</evidence>
<organism evidence="3 4">
    <name type="scientific">Alternaria atra</name>
    <dbReference type="NCBI Taxonomy" id="119953"/>
    <lineage>
        <taxon>Eukaryota</taxon>
        <taxon>Fungi</taxon>
        <taxon>Dikarya</taxon>
        <taxon>Ascomycota</taxon>
        <taxon>Pezizomycotina</taxon>
        <taxon>Dothideomycetes</taxon>
        <taxon>Pleosporomycetidae</taxon>
        <taxon>Pleosporales</taxon>
        <taxon>Pleosporineae</taxon>
        <taxon>Pleosporaceae</taxon>
        <taxon>Alternaria</taxon>
        <taxon>Alternaria sect. Ulocladioides</taxon>
    </lineage>
</organism>
<dbReference type="GeneID" id="67015826"/>
<feature type="compositionally biased region" description="Basic residues" evidence="2">
    <location>
        <begin position="88"/>
        <end position="101"/>
    </location>
</feature>
<dbReference type="AlphaFoldDB" id="A0A8J2I7U7"/>
<keyword evidence="1" id="KW-0175">Coiled coil</keyword>
<feature type="compositionally biased region" description="Low complexity" evidence="2">
    <location>
        <begin position="152"/>
        <end position="167"/>
    </location>
</feature>
<comment type="caution">
    <text evidence="3">The sequence shown here is derived from an EMBL/GenBank/DDBJ whole genome shotgun (WGS) entry which is preliminary data.</text>
</comment>
<gene>
    <name evidence="3" type="ORF">ALTATR162_LOCUS4187</name>
</gene>
<dbReference type="RefSeq" id="XP_043167732.1">
    <property type="nucleotide sequence ID" value="XM_043311797.1"/>
</dbReference>
<sequence length="363" mass="41081">MFAGLNGIGADIANRQLGNDTPEQQARRVNRELRNLADPHVLRAPRMEQQRSPIVIDSDSDDADYEAHLQDFEDFRRDIADIRSRAPYRHVSRSSRRRRVIGRTGNNRNENGDADVGAVSSSNSDNVTATPGLRRTNTHARGSSSTPGTSAFNRFLNNRRTLNPFRPASENNAAATPRPAGNPLEQQREGSAEAALVKYLLDQHERAVEPVPTRQLANLRRHARERQANVQAYMPSIEPNPPHPSEPGASRATTLHAHLPSSNTSETPIDIDMTSDKLTELPAIQPLPAREAIRSRQLDHREGNLNRREQAMAMRQTILARREVELTSRETRVDELMRVVRRHREEAEKLVRRHRKEIEELLN</sequence>
<dbReference type="OrthoDB" id="8062037at2759"/>
<evidence type="ECO:0000313" key="4">
    <source>
        <dbReference type="Proteomes" id="UP000676310"/>
    </source>
</evidence>
<keyword evidence="4" id="KW-1185">Reference proteome</keyword>
<feature type="region of interest" description="Disordered" evidence="2">
    <location>
        <begin position="88"/>
        <end position="191"/>
    </location>
</feature>
<protein>
    <submittedName>
        <fullName evidence="3">Uncharacterized protein</fullName>
    </submittedName>
</protein>
<feature type="coiled-coil region" evidence="1">
    <location>
        <begin position="333"/>
        <end position="360"/>
    </location>
</feature>
<accession>A0A8J2I7U7</accession>
<evidence type="ECO:0000313" key="3">
    <source>
        <dbReference type="EMBL" id="CAG5156389.1"/>
    </source>
</evidence>
<feature type="compositionally biased region" description="Polar residues" evidence="2">
    <location>
        <begin position="139"/>
        <end position="151"/>
    </location>
</feature>
<evidence type="ECO:0000256" key="1">
    <source>
        <dbReference type="SAM" id="Coils"/>
    </source>
</evidence>
<dbReference type="EMBL" id="CAJRGZ010000017">
    <property type="protein sequence ID" value="CAG5156389.1"/>
    <property type="molecule type" value="Genomic_DNA"/>
</dbReference>
<feature type="compositionally biased region" description="Polar residues" evidence="2">
    <location>
        <begin position="119"/>
        <end position="129"/>
    </location>
</feature>
<reference evidence="3" key="1">
    <citation type="submission" date="2021-05" db="EMBL/GenBank/DDBJ databases">
        <authorList>
            <person name="Stam R."/>
        </authorList>
    </citation>
    <scope>NUCLEOTIDE SEQUENCE</scope>
    <source>
        <strain evidence="3">CS162</strain>
    </source>
</reference>
<proteinExistence type="predicted"/>
<dbReference type="Proteomes" id="UP000676310">
    <property type="component" value="Unassembled WGS sequence"/>
</dbReference>